<gene>
    <name evidence="3" type="ORF">SAMN04489750_3087</name>
</gene>
<dbReference type="RefSeq" id="WP_109687181.1">
    <property type="nucleotide sequence ID" value="NZ_QGDN01000001.1"/>
</dbReference>
<dbReference type="SUPFAM" id="SSF51182">
    <property type="entry name" value="RmlC-like cupins"/>
    <property type="match status" value="1"/>
</dbReference>
<protein>
    <submittedName>
        <fullName evidence="3">Cysteine dioxygenase type I</fullName>
    </submittedName>
</protein>
<feature type="binding site" evidence="2">
    <location>
        <position position="115"/>
    </location>
    <ligand>
        <name>Fe cation</name>
        <dbReference type="ChEBI" id="CHEBI:24875"/>
        <note>catalytic</note>
    </ligand>
</feature>
<evidence type="ECO:0000313" key="3">
    <source>
        <dbReference type="EMBL" id="SSA35717.1"/>
    </source>
</evidence>
<keyword evidence="2" id="KW-0408">Iron</keyword>
<evidence type="ECO:0000313" key="4">
    <source>
        <dbReference type="Proteomes" id="UP000250028"/>
    </source>
</evidence>
<reference evidence="4" key="1">
    <citation type="submission" date="2016-10" db="EMBL/GenBank/DDBJ databases">
        <authorList>
            <person name="Varghese N."/>
            <person name="Submissions S."/>
        </authorList>
    </citation>
    <scope>NUCLEOTIDE SEQUENCE [LARGE SCALE GENOMIC DNA]</scope>
    <source>
        <strain evidence="4">DSM 22951</strain>
    </source>
</reference>
<evidence type="ECO:0000256" key="1">
    <source>
        <dbReference type="ARBA" id="ARBA00006622"/>
    </source>
</evidence>
<dbReference type="EMBL" id="UESZ01000001">
    <property type="protein sequence ID" value="SSA35717.1"/>
    <property type="molecule type" value="Genomic_DNA"/>
</dbReference>
<dbReference type="CDD" id="cd10548">
    <property type="entry name" value="cupin_CDO"/>
    <property type="match status" value="1"/>
</dbReference>
<dbReference type="Pfam" id="PF05995">
    <property type="entry name" value="CDO_I"/>
    <property type="match status" value="1"/>
</dbReference>
<feature type="binding site" evidence="2">
    <location>
        <position position="73"/>
    </location>
    <ligand>
        <name>Fe cation</name>
        <dbReference type="ChEBI" id="CHEBI:24875"/>
        <note>catalytic</note>
    </ligand>
</feature>
<dbReference type="InterPro" id="IPR010300">
    <property type="entry name" value="CDO_1"/>
</dbReference>
<dbReference type="Proteomes" id="UP000250028">
    <property type="component" value="Unassembled WGS sequence"/>
</dbReference>
<evidence type="ECO:0000256" key="2">
    <source>
        <dbReference type="PIRSR" id="PIRSR610300-51"/>
    </source>
</evidence>
<feature type="binding site" evidence="2">
    <location>
        <position position="71"/>
    </location>
    <ligand>
        <name>Fe cation</name>
        <dbReference type="ChEBI" id="CHEBI:24875"/>
        <note>catalytic</note>
    </ligand>
</feature>
<proteinExistence type="inferred from homology"/>
<comment type="similarity">
    <text evidence="1">Belongs to the cysteine dioxygenase family.</text>
</comment>
<sequence length="160" mass="17696">MSLAPALHTSAALTPRQLLSITHLFADEPRLASFANADGDESGRRWHQLARTSRVQVWGIYWPAGSATGWHDHGAASGAFLTISGTLTEHWWRSGEQVRQQRPGVGRPFTAAHIHDVRNTSTEPAVSVHAYSPVLDAMTRYDLRDGDLWVTGVDRDGDDW</sequence>
<name>A0A2Y9A0M4_9MICO</name>
<keyword evidence="2" id="KW-0479">Metal-binding</keyword>
<dbReference type="GO" id="GO:0005506">
    <property type="term" value="F:iron ion binding"/>
    <property type="evidence" value="ECO:0007669"/>
    <property type="project" value="InterPro"/>
</dbReference>
<dbReference type="Gene3D" id="2.60.120.10">
    <property type="entry name" value="Jelly Rolls"/>
    <property type="match status" value="1"/>
</dbReference>
<dbReference type="AlphaFoldDB" id="A0A2Y9A0M4"/>
<keyword evidence="3" id="KW-0560">Oxidoreductase</keyword>
<organism evidence="3 4">
    <name type="scientific">Branchiibius hedensis</name>
    <dbReference type="NCBI Taxonomy" id="672460"/>
    <lineage>
        <taxon>Bacteria</taxon>
        <taxon>Bacillati</taxon>
        <taxon>Actinomycetota</taxon>
        <taxon>Actinomycetes</taxon>
        <taxon>Micrococcales</taxon>
        <taxon>Dermacoccaceae</taxon>
        <taxon>Branchiibius</taxon>
    </lineage>
</organism>
<dbReference type="InterPro" id="IPR014710">
    <property type="entry name" value="RmlC-like_jellyroll"/>
</dbReference>
<dbReference type="OrthoDB" id="4217976at2"/>
<keyword evidence="3" id="KW-0223">Dioxygenase</keyword>
<keyword evidence="4" id="KW-1185">Reference proteome</keyword>
<dbReference type="GO" id="GO:0016702">
    <property type="term" value="F:oxidoreductase activity, acting on single donors with incorporation of molecular oxygen, incorporation of two atoms of oxygen"/>
    <property type="evidence" value="ECO:0007669"/>
    <property type="project" value="InterPro"/>
</dbReference>
<accession>A0A2Y9A0M4</accession>
<dbReference type="InterPro" id="IPR011051">
    <property type="entry name" value="RmlC_Cupin_sf"/>
</dbReference>